<accession>A0ABS5PKZ3</accession>
<sequence>MLKQSVDPTTLQDQEIKWDARAQQFNAIQQRDAQTLPQSVSHYLHTRFPNAKSVLDVGGGSGRYALHFARWAKHILMTDISSNMIDYAAANAKKANASNIVFEKVDWYDNTQTKRIQDNFDIVFASMSPAASTIDGIEKMMTFSKEHCAVHQFILSEDTLRDFIVSTLAPPSDTPRYDPHNDRQMVQDLFNMLWDRGYSPEVKFFSSETTQTISLEAAKDQYAHAKFSAEFGMANVLRTLEAYAEDGLCHVTKRSVSALVSWSSNPVHHLSQGEKNV</sequence>
<keyword evidence="3" id="KW-1185">Reference proteome</keyword>
<evidence type="ECO:0000313" key="3">
    <source>
        <dbReference type="Proteomes" id="UP000746471"/>
    </source>
</evidence>
<reference evidence="2 3" key="1">
    <citation type="submission" date="2021-05" db="EMBL/GenBank/DDBJ databases">
        <title>Fusibacter ferrireducens sp. nov., an anaerobic, sulfur- and Fe-reducing bacterium isolated from the mangrove sediment.</title>
        <authorList>
            <person name="Qiu D."/>
        </authorList>
    </citation>
    <scope>NUCLEOTIDE SEQUENCE [LARGE SCALE GENOMIC DNA]</scope>
    <source>
        <strain evidence="2 3">DSM 12116</strain>
    </source>
</reference>
<protein>
    <submittedName>
        <fullName evidence="2">Class I SAM-dependent methyltransferase</fullName>
    </submittedName>
</protein>
<evidence type="ECO:0000259" key="1">
    <source>
        <dbReference type="Pfam" id="PF13847"/>
    </source>
</evidence>
<dbReference type="RefSeq" id="WP_213235632.1">
    <property type="nucleotide sequence ID" value="NZ_JAHBCL010000005.1"/>
</dbReference>
<dbReference type="CDD" id="cd02440">
    <property type="entry name" value="AdoMet_MTases"/>
    <property type="match status" value="1"/>
</dbReference>
<dbReference type="GO" id="GO:0008168">
    <property type="term" value="F:methyltransferase activity"/>
    <property type="evidence" value="ECO:0007669"/>
    <property type="project" value="UniProtKB-KW"/>
</dbReference>
<dbReference type="SUPFAM" id="SSF53335">
    <property type="entry name" value="S-adenosyl-L-methionine-dependent methyltransferases"/>
    <property type="match status" value="1"/>
</dbReference>
<keyword evidence="2" id="KW-0489">Methyltransferase</keyword>
<dbReference type="InterPro" id="IPR025714">
    <property type="entry name" value="Methyltranfer_dom"/>
</dbReference>
<comment type="caution">
    <text evidence="2">The sequence shown here is derived from an EMBL/GenBank/DDBJ whole genome shotgun (WGS) entry which is preliminary data.</text>
</comment>
<dbReference type="GO" id="GO:0032259">
    <property type="term" value="P:methylation"/>
    <property type="evidence" value="ECO:0007669"/>
    <property type="project" value="UniProtKB-KW"/>
</dbReference>
<dbReference type="Pfam" id="PF13847">
    <property type="entry name" value="Methyltransf_31"/>
    <property type="match status" value="1"/>
</dbReference>
<name>A0ABS5PKZ3_9FIRM</name>
<dbReference type="Gene3D" id="3.40.50.150">
    <property type="entry name" value="Vaccinia Virus protein VP39"/>
    <property type="match status" value="1"/>
</dbReference>
<proteinExistence type="predicted"/>
<dbReference type="InterPro" id="IPR029063">
    <property type="entry name" value="SAM-dependent_MTases_sf"/>
</dbReference>
<keyword evidence="2" id="KW-0808">Transferase</keyword>
<gene>
    <name evidence="2" type="ORF">KHM83_04055</name>
</gene>
<dbReference type="EMBL" id="JAHBCL010000005">
    <property type="protein sequence ID" value="MBS7525848.1"/>
    <property type="molecule type" value="Genomic_DNA"/>
</dbReference>
<organism evidence="2 3">
    <name type="scientific">Fusibacter paucivorans</name>
    <dbReference type="NCBI Taxonomy" id="76009"/>
    <lineage>
        <taxon>Bacteria</taxon>
        <taxon>Bacillati</taxon>
        <taxon>Bacillota</taxon>
        <taxon>Clostridia</taxon>
        <taxon>Eubacteriales</taxon>
        <taxon>Eubacteriales Family XII. Incertae Sedis</taxon>
        <taxon>Fusibacter</taxon>
    </lineage>
</organism>
<feature type="domain" description="Methyltransferase" evidence="1">
    <location>
        <begin position="51"/>
        <end position="129"/>
    </location>
</feature>
<evidence type="ECO:0000313" key="2">
    <source>
        <dbReference type="EMBL" id="MBS7525848.1"/>
    </source>
</evidence>
<dbReference type="Proteomes" id="UP000746471">
    <property type="component" value="Unassembled WGS sequence"/>
</dbReference>